<comment type="caution">
    <text evidence="1">The sequence shown here is derived from an EMBL/GenBank/DDBJ whole genome shotgun (WGS) entry which is preliminary data.</text>
</comment>
<dbReference type="STRING" id="93759.A0A1R3GFE0"/>
<dbReference type="Proteomes" id="UP000187203">
    <property type="component" value="Unassembled WGS sequence"/>
</dbReference>
<gene>
    <name evidence="1" type="ORF">COLO4_35556</name>
</gene>
<keyword evidence="2" id="KW-1185">Reference proteome</keyword>
<name>A0A1R3GFE0_9ROSI</name>
<keyword evidence="1" id="KW-0675">Receptor</keyword>
<dbReference type="AlphaFoldDB" id="A0A1R3GFE0"/>
<dbReference type="PANTHER" id="PTHR27006">
    <property type="entry name" value="PROMASTIGOTE SURFACE ANTIGEN PROTEIN PSA"/>
    <property type="match status" value="1"/>
</dbReference>
<feature type="non-terminal residue" evidence="1">
    <location>
        <position position="1"/>
    </location>
</feature>
<reference evidence="2" key="1">
    <citation type="submission" date="2013-09" db="EMBL/GenBank/DDBJ databases">
        <title>Corchorus olitorius genome sequencing.</title>
        <authorList>
            <person name="Alam M."/>
            <person name="Haque M.S."/>
            <person name="Islam M.S."/>
            <person name="Emdad E.M."/>
            <person name="Islam M.M."/>
            <person name="Ahmed B."/>
            <person name="Halim A."/>
            <person name="Hossen Q.M.M."/>
            <person name="Hossain M.Z."/>
            <person name="Ahmed R."/>
            <person name="Khan M.M."/>
            <person name="Islam R."/>
            <person name="Rashid M.M."/>
            <person name="Khan S.A."/>
            <person name="Rahman M.S."/>
            <person name="Alam M."/>
            <person name="Yahiya A.S."/>
            <person name="Khan M.S."/>
            <person name="Azam M.S."/>
            <person name="Haque T."/>
            <person name="Lashkar M.Z.H."/>
            <person name="Akhand A.I."/>
            <person name="Morshed G."/>
            <person name="Roy S."/>
            <person name="Uddin K.S."/>
            <person name="Rabeya T."/>
            <person name="Hossain A.S."/>
            <person name="Chowdhury A."/>
            <person name="Snigdha A.R."/>
            <person name="Mortoza M.S."/>
            <person name="Matin S.A."/>
            <person name="Hoque S.M.E."/>
            <person name="Islam M.K."/>
            <person name="Roy D.K."/>
            <person name="Haider R."/>
            <person name="Moosa M.M."/>
            <person name="Elias S.M."/>
            <person name="Hasan A.M."/>
            <person name="Jahan S."/>
            <person name="Shafiuddin M."/>
            <person name="Mahmood N."/>
            <person name="Shommy N.S."/>
        </authorList>
    </citation>
    <scope>NUCLEOTIDE SEQUENCE [LARGE SCALE GENOMIC DNA]</scope>
    <source>
        <strain evidence="2">cv. O-4</strain>
    </source>
</reference>
<accession>A0A1R3GFE0</accession>
<dbReference type="GO" id="GO:0016301">
    <property type="term" value="F:kinase activity"/>
    <property type="evidence" value="ECO:0007669"/>
    <property type="project" value="UniProtKB-KW"/>
</dbReference>
<dbReference type="PANTHER" id="PTHR27006:SF606">
    <property type="entry name" value="INTERLEUKIN-1 RECEPTOR-ASSOCIATED KINASE 4"/>
    <property type="match status" value="1"/>
</dbReference>
<evidence type="ECO:0000313" key="2">
    <source>
        <dbReference type="Proteomes" id="UP000187203"/>
    </source>
</evidence>
<keyword evidence="1" id="KW-0418">Kinase</keyword>
<evidence type="ECO:0000313" key="1">
    <source>
        <dbReference type="EMBL" id="OMO56808.1"/>
    </source>
</evidence>
<sequence length="134" mass="14657">AWRNWKDGTAINLVDSSLKDGSRTEVMRCIHIGLLCVQENVAQRPNMASVVLMLTSYSVTLPLPSEPAFFLHNNTLSNTGWSQGFNSGATDSTNVARNEVEDKNSGAIISNQSRNEVAAPVSVNDVTITEMYLR</sequence>
<dbReference type="EMBL" id="AWUE01022688">
    <property type="protein sequence ID" value="OMO56808.1"/>
    <property type="molecule type" value="Genomic_DNA"/>
</dbReference>
<organism evidence="1 2">
    <name type="scientific">Corchorus olitorius</name>
    <dbReference type="NCBI Taxonomy" id="93759"/>
    <lineage>
        <taxon>Eukaryota</taxon>
        <taxon>Viridiplantae</taxon>
        <taxon>Streptophyta</taxon>
        <taxon>Embryophyta</taxon>
        <taxon>Tracheophyta</taxon>
        <taxon>Spermatophyta</taxon>
        <taxon>Magnoliopsida</taxon>
        <taxon>eudicotyledons</taxon>
        <taxon>Gunneridae</taxon>
        <taxon>Pentapetalae</taxon>
        <taxon>rosids</taxon>
        <taxon>malvids</taxon>
        <taxon>Malvales</taxon>
        <taxon>Malvaceae</taxon>
        <taxon>Grewioideae</taxon>
        <taxon>Apeibeae</taxon>
        <taxon>Corchorus</taxon>
    </lineage>
</organism>
<keyword evidence="1" id="KW-0808">Transferase</keyword>
<dbReference type="Gene3D" id="1.10.510.10">
    <property type="entry name" value="Transferase(Phosphotransferase) domain 1"/>
    <property type="match status" value="1"/>
</dbReference>
<proteinExistence type="predicted"/>
<dbReference type="OrthoDB" id="1001278at2759"/>
<protein>
    <submittedName>
        <fullName evidence="1">Cysteine-rich receptor-like protein kinase 29-like protein</fullName>
    </submittedName>
</protein>